<feature type="compositionally biased region" description="Acidic residues" evidence="1">
    <location>
        <begin position="220"/>
        <end position="245"/>
    </location>
</feature>
<accession>A0A7R9H5S4</accession>
<protein>
    <submittedName>
        <fullName evidence="3">Uncharacterized protein</fullName>
    </submittedName>
</protein>
<feature type="compositionally biased region" description="Polar residues" evidence="1">
    <location>
        <begin position="773"/>
        <end position="801"/>
    </location>
</feature>
<feature type="region of interest" description="Disordered" evidence="1">
    <location>
        <begin position="606"/>
        <end position="662"/>
    </location>
</feature>
<organism evidence="3">
    <name type="scientific">Timema poppense</name>
    <name type="common">Walking stick</name>
    <dbReference type="NCBI Taxonomy" id="170557"/>
    <lineage>
        <taxon>Eukaryota</taxon>
        <taxon>Metazoa</taxon>
        <taxon>Ecdysozoa</taxon>
        <taxon>Arthropoda</taxon>
        <taxon>Hexapoda</taxon>
        <taxon>Insecta</taxon>
        <taxon>Pterygota</taxon>
        <taxon>Neoptera</taxon>
        <taxon>Polyneoptera</taxon>
        <taxon>Phasmatodea</taxon>
        <taxon>Timematodea</taxon>
        <taxon>Timematoidea</taxon>
        <taxon>Timematidae</taxon>
        <taxon>Timema</taxon>
    </lineage>
</organism>
<keyword evidence="2" id="KW-0472">Membrane</keyword>
<reference evidence="3" key="1">
    <citation type="submission" date="2020-11" db="EMBL/GenBank/DDBJ databases">
        <authorList>
            <person name="Tran Van P."/>
        </authorList>
    </citation>
    <scope>NUCLEOTIDE SEQUENCE</scope>
</reference>
<feature type="compositionally biased region" description="Polar residues" evidence="1">
    <location>
        <begin position="1096"/>
        <end position="1111"/>
    </location>
</feature>
<feature type="compositionally biased region" description="Basic and acidic residues" evidence="1">
    <location>
        <begin position="632"/>
        <end position="654"/>
    </location>
</feature>
<evidence type="ECO:0000256" key="1">
    <source>
        <dbReference type="SAM" id="MobiDB-lite"/>
    </source>
</evidence>
<feature type="compositionally biased region" description="Polar residues" evidence="1">
    <location>
        <begin position="1178"/>
        <end position="1194"/>
    </location>
</feature>
<dbReference type="EMBL" id="OD003076">
    <property type="protein sequence ID" value="CAD7407027.1"/>
    <property type="molecule type" value="Genomic_DNA"/>
</dbReference>
<feature type="compositionally biased region" description="Acidic residues" evidence="1">
    <location>
        <begin position="802"/>
        <end position="812"/>
    </location>
</feature>
<keyword evidence="2" id="KW-0812">Transmembrane</keyword>
<feature type="compositionally biased region" description="Polar residues" evidence="1">
    <location>
        <begin position="439"/>
        <end position="459"/>
    </location>
</feature>
<feature type="region of interest" description="Disordered" evidence="1">
    <location>
        <begin position="188"/>
        <end position="207"/>
    </location>
</feature>
<feature type="transmembrane region" description="Helical" evidence="2">
    <location>
        <begin position="1115"/>
        <end position="1137"/>
    </location>
</feature>
<feature type="compositionally biased region" description="Polar residues" evidence="1">
    <location>
        <begin position="816"/>
        <end position="826"/>
    </location>
</feature>
<feature type="region of interest" description="Disordered" evidence="1">
    <location>
        <begin position="764"/>
        <end position="826"/>
    </location>
</feature>
<name>A0A7R9H5S4_TIMPO</name>
<feature type="compositionally biased region" description="Acidic residues" evidence="1">
    <location>
        <begin position="609"/>
        <end position="631"/>
    </location>
</feature>
<proteinExistence type="predicted"/>
<sequence length="1324" mass="149476">MDWTAEDGEIGARRTLDAGQAQQRGRRGRGKSVIQVFFPLTVLCLPSSCPLPVLRLPCVQCAAGFILCDVSYLQYTHSICSDMTEGKEGSWIPGDTNSQESLRTMATVVITKRLVLFWLIVQIFLNLQVSSRATSAESICPKGCDCFKTDENLSSANYFGNHNKIKRSADNTDDTEIISKTSGILDKSMPLTYQESDDSPSEELDDYEDYNYDYDYKLEEDNDDSPDDYENPQDNLEEETEDNLEEETHYNNENPQDNLEEETHDNNENLQDNLEEETHDHNENLQDNLEEEIHDHNENLQDNLEEETHDNNENPQYNLEEETHDNHENPQDNLEEETHDNHEHPQDNLEEETHDNNENPQDNLEEETHDKNEDPQDNLEEETHDSHESLQDNLEDQMESNNENEPQDELEEQILDTIENKPELSEQVFVEPENRLYTPGSNNPYEETPHSSPLVSDGEISQSYESKEPKGVTTEHFVANAFENHNENIYSITQKNTTEQNDLIKETERSYTTPPHIDEPGTIENLNKFGHDFEANYTLNTEKNFENSNISINLDLVDESTEKGNVADPLVINVSNSINQEKLITEDTHSIDFGNKDHIDHVTVNYGEVDNDDDDDDDDYDDDYDDDDDDDLVKSDSFDSKYDNNDEHEHNKSEDEIESEQLDQDIFLPVSIDKKDTNKYGNNFENISLYYRTESPIEETNIDTNTKVIDYDSRGGDLEEYFDFETDSSGEGELMKDINNSTSNEIDNKELVRDEKIINEPVSSDIPQHGLTLDSSSMESPNNLSDHISLSNAHSYSYNPEENNEGSGELEDILQGNETDNDSTNRLSGLDLHVPIINFEDEQINGSKYAEGDALDSVVDGSKTLNLDVMEGSGEINETRLFYVESHIDTFQENTNFKDNVTSSLNQNQLENDRKGNEGLIKTTEAPVDDKHSSIQDIHTIEPNINILELEDKKSVSEENMSFAPSVTIAEITTPINLQAHDNILIPNSAIFNNPSSTSPPTEQGIFKEEHTLPIPTSKSIVTEISTQISLLDSSTDSKPSQEMSPPVNISIQRTIFEQPNRPGTDLDGNSGVENIDSSEGKSVNELGTSRKVESSLVNESRNGTASSDKTQSAYGSYIVLGVIMACIFGVIGYAVVKSRKNKEKRNRAPKIKNDGMYSGKEMTEWTGLIEQREPTNHTDQNPTKIGNENTTQPKEIHDNGYDKNINKNKSYILTENKSDKTPNTLHETAPLLEENIPIANGDFIKNNDAIVDVHGSNVPELATKISLETRAHPTLKDESDVVAKSPTSPGSARVTIREFYDPDAVKKTPTFITKHSKDINTNM</sequence>
<feature type="region of interest" description="Disordered" evidence="1">
    <location>
        <begin position="1175"/>
        <end position="1204"/>
    </location>
</feature>
<evidence type="ECO:0000256" key="2">
    <source>
        <dbReference type="SAM" id="Phobius"/>
    </source>
</evidence>
<feature type="region of interest" description="Disordered" evidence="1">
    <location>
        <begin position="422"/>
        <end position="459"/>
    </location>
</feature>
<feature type="compositionally biased region" description="Basic and acidic residues" evidence="1">
    <location>
        <begin position="1195"/>
        <end position="1204"/>
    </location>
</feature>
<feature type="compositionally biased region" description="Acidic residues" evidence="1">
    <location>
        <begin position="195"/>
        <end position="207"/>
    </location>
</feature>
<gene>
    <name evidence="3" type="ORF">TPSB3V08_LOCUS5676</name>
</gene>
<feature type="compositionally biased region" description="Polar residues" evidence="1">
    <location>
        <begin position="1072"/>
        <end position="1088"/>
    </location>
</feature>
<feature type="region of interest" description="Disordered" evidence="1">
    <location>
        <begin position="217"/>
        <end position="409"/>
    </location>
</feature>
<feature type="region of interest" description="Disordered" evidence="1">
    <location>
        <begin position="1059"/>
        <end position="1111"/>
    </location>
</feature>
<keyword evidence="2" id="KW-1133">Transmembrane helix</keyword>
<evidence type="ECO:0000313" key="3">
    <source>
        <dbReference type="EMBL" id="CAD7407027.1"/>
    </source>
</evidence>